<dbReference type="AlphaFoldDB" id="A0A6G9ZFD5"/>
<accession>A0A6G9ZFD5</accession>
<evidence type="ECO:0000313" key="2">
    <source>
        <dbReference type="Proteomes" id="UP000500953"/>
    </source>
</evidence>
<name>A0A6G9ZFD5_9NOCA</name>
<reference evidence="1 2" key="1">
    <citation type="journal article" date="2019" name="ACS Chem. Biol.">
        <title>Identification and Mobilization of a Cryptic Antibiotic Biosynthesis Gene Locus from a Human-Pathogenic Nocardia Isolate.</title>
        <authorList>
            <person name="Herisse M."/>
            <person name="Ishida K."/>
            <person name="Porter J.L."/>
            <person name="Howden B."/>
            <person name="Hertweck C."/>
            <person name="Stinear T.P."/>
            <person name="Pidot S.J."/>
        </authorList>
    </citation>
    <scope>NUCLEOTIDE SEQUENCE [LARGE SCALE GENOMIC DNA]</scope>
    <source>
        <strain evidence="1 2">AUSMDU00012715</strain>
    </source>
</reference>
<dbReference type="EMBL" id="CP046173">
    <property type="protein sequence ID" value="QIS23703.1"/>
    <property type="molecule type" value="Genomic_DNA"/>
</dbReference>
<protein>
    <submittedName>
        <fullName evidence="1">Uncharacterized protein</fullName>
    </submittedName>
</protein>
<sequence length="102" mass="11567">MIARRIGTAAPAPRSTLDAAISEAAERARVEVLLRGDHSALVRLSPLWPRHWLHAGATVVTRGWWAPVWVGLALAHRPQRWRVTVDDRGRVQAQRLRGWGWR</sequence>
<evidence type="ECO:0000313" key="1">
    <source>
        <dbReference type="EMBL" id="QIS23703.1"/>
    </source>
</evidence>
<gene>
    <name evidence="1" type="ORF">F6W96_40925</name>
</gene>
<proteinExistence type="predicted"/>
<dbReference type="RefSeq" id="WP_167491021.1">
    <property type="nucleotide sequence ID" value="NZ_CP046173.1"/>
</dbReference>
<dbReference type="Proteomes" id="UP000500953">
    <property type="component" value="Chromosome"/>
</dbReference>
<organism evidence="1 2">
    <name type="scientific">Nocardia terpenica</name>
    <dbReference type="NCBI Taxonomy" id="455432"/>
    <lineage>
        <taxon>Bacteria</taxon>
        <taxon>Bacillati</taxon>
        <taxon>Actinomycetota</taxon>
        <taxon>Actinomycetes</taxon>
        <taxon>Mycobacteriales</taxon>
        <taxon>Nocardiaceae</taxon>
        <taxon>Nocardia</taxon>
    </lineage>
</organism>